<reference evidence="5 6" key="2">
    <citation type="submission" date="2018-11" db="EMBL/GenBank/DDBJ databases">
        <authorList>
            <consortium name="Pathogen Informatics"/>
        </authorList>
    </citation>
    <scope>NUCLEOTIDE SEQUENCE [LARGE SCALE GENOMIC DNA]</scope>
</reference>
<evidence type="ECO:0000256" key="1">
    <source>
        <dbReference type="ARBA" id="ARBA00004275"/>
    </source>
</evidence>
<dbReference type="Proteomes" id="UP000271162">
    <property type="component" value="Unassembled WGS sequence"/>
</dbReference>
<dbReference type="STRING" id="27835.A0A158QZD0"/>
<sequence>MVMPNCIQYASIYLGALLTGGVLSGASAMFTEYELRRQFLDSECKIVVTDDSYLEKVLLTAKSCPLIKCVICVPSSKSSNSITSGAVTWDEVVSTPITAIPKYSYRHFDEHIVSKLANHRWDYYEESLLLLLPFYHIYGFGLMNMVLLTGMTGVVFEKFDPILLLNNIQTHKPKMLMTVPPILLFLAKSPSTKNFDLTSIEFVLTGAAPAGKDLCDEFLSKFKHVRFLAQGNSDILAYGMTECGMVSHLPSLESKTNYVTVGKLISTFKQKICVSGPTVMRGYLNRPQATDETIDADGWLHTGDIGFIDENGQTFIVDRLKELIKVKGLQKNVAGCAGRTRRYLAVSQGNKRRGKKVSSYKHLTGGVAFVTEIPKSPSGKILRRVLREQYKLCANSKL</sequence>
<dbReference type="WBParaSite" id="NBR_0000992401-mRNA-1">
    <property type="protein sequence ID" value="NBR_0000992401-mRNA-1"/>
    <property type="gene ID" value="NBR_0000992401"/>
</dbReference>
<dbReference type="InterPro" id="IPR045851">
    <property type="entry name" value="AMP-bd_C_sf"/>
</dbReference>
<keyword evidence="3" id="KW-0812">Transmembrane</keyword>
<keyword evidence="2" id="KW-0576">Peroxisome</keyword>
<evidence type="ECO:0000256" key="2">
    <source>
        <dbReference type="ARBA" id="ARBA00023140"/>
    </source>
</evidence>
<reference evidence="7" key="1">
    <citation type="submission" date="2016-04" db="UniProtKB">
        <authorList>
            <consortium name="WormBaseParasite"/>
        </authorList>
    </citation>
    <scope>IDENTIFICATION</scope>
</reference>
<keyword evidence="6" id="KW-1185">Reference proteome</keyword>
<dbReference type="Gene3D" id="3.30.300.30">
    <property type="match status" value="1"/>
</dbReference>
<gene>
    <name evidence="5" type="ORF">NBR_LOCUS9925</name>
</gene>
<evidence type="ECO:0000313" key="6">
    <source>
        <dbReference type="Proteomes" id="UP000271162"/>
    </source>
</evidence>
<keyword evidence="3" id="KW-0472">Membrane</keyword>
<dbReference type="GO" id="GO:0016405">
    <property type="term" value="F:CoA-ligase activity"/>
    <property type="evidence" value="ECO:0007669"/>
    <property type="project" value="TreeGrafter"/>
</dbReference>
<organism evidence="7">
    <name type="scientific">Nippostrongylus brasiliensis</name>
    <name type="common">Rat hookworm</name>
    <dbReference type="NCBI Taxonomy" id="27835"/>
    <lineage>
        <taxon>Eukaryota</taxon>
        <taxon>Metazoa</taxon>
        <taxon>Ecdysozoa</taxon>
        <taxon>Nematoda</taxon>
        <taxon>Chromadorea</taxon>
        <taxon>Rhabditida</taxon>
        <taxon>Rhabditina</taxon>
        <taxon>Rhabditomorpha</taxon>
        <taxon>Strongyloidea</taxon>
        <taxon>Heligmosomidae</taxon>
        <taxon>Nippostrongylus</taxon>
    </lineage>
</organism>
<dbReference type="OMA" id="IICIRTS"/>
<comment type="subcellular location">
    <subcellularLocation>
        <location evidence="1">Peroxisome</location>
    </subcellularLocation>
</comment>
<dbReference type="Gene3D" id="3.40.50.980">
    <property type="match status" value="2"/>
</dbReference>
<feature type="domain" description="AMP-dependent synthetase/ligase" evidence="4">
    <location>
        <begin position="115"/>
        <end position="284"/>
    </location>
</feature>
<evidence type="ECO:0000259" key="4">
    <source>
        <dbReference type="Pfam" id="PF00501"/>
    </source>
</evidence>
<dbReference type="PANTHER" id="PTHR24096">
    <property type="entry name" value="LONG-CHAIN-FATTY-ACID--COA LIGASE"/>
    <property type="match status" value="1"/>
</dbReference>
<dbReference type="InterPro" id="IPR000873">
    <property type="entry name" value="AMP-dep_synth/lig_dom"/>
</dbReference>
<proteinExistence type="predicted"/>
<evidence type="ECO:0000256" key="3">
    <source>
        <dbReference type="SAM" id="Phobius"/>
    </source>
</evidence>
<evidence type="ECO:0000313" key="5">
    <source>
        <dbReference type="EMBL" id="VDL73514.1"/>
    </source>
</evidence>
<feature type="transmembrane region" description="Helical" evidence="3">
    <location>
        <begin position="12"/>
        <end position="30"/>
    </location>
</feature>
<dbReference type="SUPFAM" id="SSF56801">
    <property type="entry name" value="Acetyl-CoA synthetase-like"/>
    <property type="match status" value="1"/>
</dbReference>
<dbReference type="EMBL" id="UYSL01020224">
    <property type="protein sequence ID" value="VDL73514.1"/>
    <property type="molecule type" value="Genomic_DNA"/>
</dbReference>
<keyword evidence="3" id="KW-1133">Transmembrane helix</keyword>
<name>A0A158QZD0_NIPBR</name>
<accession>A0A158QZD0</accession>
<evidence type="ECO:0000313" key="7">
    <source>
        <dbReference type="WBParaSite" id="NBR_0000992401-mRNA-1"/>
    </source>
</evidence>
<protein>
    <submittedName>
        <fullName evidence="7">AMP-binding domain-containing protein</fullName>
    </submittedName>
</protein>
<dbReference type="Gene3D" id="2.30.38.10">
    <property type="entry name" value="Luciferase, Domain 3"/>
    <property type="match status" value="1"/>
</dbReference>
<dbReference type="GO" id="GO:0005777">
    <property type="term" value="C:peroxisome"/>
    <property type="evidence" value="ECO:0007669"/>
    <property type="project" value="UniProtKB-SubCell"/>
</dbReference>
<dbReference type="AlphaFoldDB" id="A0A158QZD0"/>
<dbReference type="PANTHER" id="PTHR24096:SF422">
    <property type="entry name" value="BCDNA.GH02901"/>
    <property type="match status" value="1"/>
</dbReference>
<dbReference type="Pfam" id="PF00501">
    <property type="entry name" value="AMP-binding"/>
    <property type="match status" value="1"/>
</dbReference>